<dbReference type="GO" id="GO:0005524">
    <property type="term" value="F:ATP binding"/>
    <property type="evidence" value="ECO:0007669"/>
    <property type="project" value="UniProtKB-UniRule"/>
</dbReference>
<dbReference type="InterPro" id="IPR002048">
    <property type="entry name" value="EF_hand_dom"/>
</dbReference>
<feature type="binding site" evidence="8">
    <location>
        <position position="76"/>
    </location>
    <ligand>
        <name>ATP</name>
        <dbReference type="ChEBI" id="CHEBI:30616"/>
    </ligand>
</feature>
<feature type="region of interest" description="Disordered" evidence="9">
    <location>
        <begin position="1"/>
        <end position="29"/>
    </location>
</feature>
<dbReference type="FunFam" id="3.30.200.20:FF:000042">
    <property type="entry name" value="Aurora kinase A"/>
    <property type="match status" value="1"/>
</dbReference>
<evidence type="ECO:0000313" key="12">
    <source>
        <dbReference type="EMBL" id="CCO66491.1"/>
    </source>
</evidence>
<dbReference type="GeneID" id="19013869"/>
<gene>
    <name evidence="12" type="ORF">Bathy09g03620</name>
</gene>
<evidence type="ECO:0000259" key="11">
    <source>
        <dbReference type="PROSITE" id="PS50222"/>
    </source>
</evidence>
<dbReference type="PROSITE" id="PS00107">
    <property type="entry name" value="PROTEIN_KINASE_ATP"/>
    <property type="match status" value="1"/>
</dbReference>
<dbReference type="InterPro" id="IPR050205">
    <property type="entry name" value="CDPK_Ser/Thr_kinases"/>
</dbReference>
<dbReference type="FunFam" id="1.10.510.10:FF:000178">
    <property type="entry name" value="Calcium-dependent protein kinase 5"/>
    <property type="match status" value="1"/>
</dbReference>
<evidence type="ECO:0000256" key="8">
    <source>
        <dbReference type="PROSITE-ProRule" id="PRU10141"/>
    </source>
</evidence>
<dbReference type="OrthoDB" id="40902at2759"/>
<dbReference type="EMBL" id="FO082270">
    <property type="protein sequence ID" value="CCO66491.1"/>
    <property type="molecule type" value="Genomic_DNA"/>
</dbReference>
<sequence>MGCAASTAKGEKSVKIHSNGPLGAKSKKGSVLGRTTSDINDIFTFHEELGKGQFGTTYKIKNKKTGEEYACKAIAKRKLTSKEDIDDVRREISILHHLGGHDNIVCCEGAYEGARHVYIVMELLQGGELFDRIVERGKYSEKDAADCFRTIVETIQHCHELGVVHRDLKPENFVLKSKDYDSKICAIDFGLSAFFHEDQVFHEIVGSAYYVAPEVLRRSYGKAADVWSCGVILYILLSGVPPFWATTENGIFDMVLKGQYDLEQDPWGAISAGAKDLIAKMLVQDPKKRISPEDALNHPWLTGGAPAKKLDNAIVKRLKSFAAITKFKKLGLIAMAKTLSPDELEGLREMFKSFDTDNSGTISIAELQAGLRKKGSSQATEELQQLMNEIDIDGNGELDYEEFVAATLSMASQHSGDAMEKTFAYFDVDGDGSITIEEFKMALDKMPAGARANFGDVNELVAMADQDGDGLIDYEEFVAMMQAGDKPDKNAMKNAKMAGYA</sequence>
<feature type="domain" description="EF-hand" evidence="11">
    <location>
        <begin position="452"/>
        <end position="487"/>
    </location>
</feature>
<evidence type="ECO:0000256" key="3">
    <source>
        <dbReference type="ARBA" id="ARBA00022737"/>
    </source>
</evidence>
<dbReference type="PANTHER" id="PTHR24349">
    <property type="entry name" value="SERINE/THREONINE-PROTEIN KINASE"/>
    <property type="match status" value="1"/>
</dbReference>
<dbReference type="Pfam" id="PF00069">
    <property type="entry name" value="Pkinase"/>
    <property type="match status" value="1"/>
</dbReference>
<dbReference type="InterPro" id="IPR011009">
    <property type="entry name" value="Kinase-like_dom_sf"/>
</dbReference>
<dbReference type="STRING" id="41875.K8FER5"/>
<dbReference type="InterPro" id="IPR017441">
    <property type="entry name" value="Protein_kinase_ATP_BS"/>
</dbReference>
<dbReference type="SMART" id="SM00220">
    <property type="entry name" value="S_TKc"/>
    <property type="match status" value="1"/>
</dbReference>
<dbReference type="PROSITE" id="PS50222">
    <property type="entry name" value="EF_HAND_2"/>
    <property type="match status" value="4"/>
</dbReference>
<name>K8FER5_9CHLO</name>
<dbReference type="Proteomes" id="UP000198341">
    <property type="component" value="Chromosome 9"/>
</dbReference>
<dbReference type="GO" id="GO:0005509">
    <property type="term" value="F:calcium ion binding"/>
    <property type="evidence" value="ECO:0007669"/>
    <property type="project" value="InterPro"/>
</dbReference>
<keyword evidence="7 8" id="KW-0067">ATP-binding</keyword>
<dbReference type="InterPro" id="IPR000719">
    <property type="entry name" value="Prot_kinase_dom"/>
</dbReference>
<dbReference type="AlphaFoldDB" id="K8FER5"/>
<dbReference type="SMART" id="SM00054">
    <property type="entry name" value="EFh"/>
    <property type="match status" value="4"/>
</dbReference>
<dbReference type="Gene3D" id="3.30.200.20">
    <property type="entry name" value="Phosphorylase Kinase, domain 1"/>
    <property type="match status" value="1"/>
</dbReference>
<keyword evidence="6" id="KW-0106">Calcium</keyword>
<dbReference type="Gene3D" id="1.10.510.10">
    <property type="entry name" value="Transferase(Phosphotransferase) domain 1"/>
    <property type="match status" value="1"/>
</dbReference>
<dbReference type="Pfam" id="PF13499">
    <property type="entry name" value="EF-hand_7"/>
    <property type="match status" value="2"/>
</dbReference>
<evidence type="ECO:0000256" key="6">
    <source>
        <dbReference type="ARBA" id="ARBA00022837"/>
    </source>
</evidence>
<dbReference type="Gene3D" id="1.10.238.10">
    <property type="entry name" value="EF-hand"/>
    <property type="match status" value="1"/>
</dbReference>
<evidence type="ECO:0000256" key="7">
    <source>
        <dbReference type="ARBA" id="ARBA00022840"/>
    </source>
</evidence>
<evidence type="ECO:0000256" key="2">
    <source>
        <dbReference type="ARBA" id="ARBA00022679"/>
    </source>
</evidence>
<keyword evidence="13" id="KW-1185">Reference proteome</keyword>
<keyword evidence="3" id="KW-0677">Repeat</keyword>
<keyword evidence="2" id="KW-0808">Transferase</keyword>
<dbReference type="InterPro" id="IPR018247">
    <property type="entry name" value="EF_Hand_1_Ca_BS"/>
</dbReference>
<dbReference type="SUPFAM" id="SSF47473">
    <property type="entry name" value="EF-hand"/>
    <property type="match status" value="1"/>
</dbReference>
<dbReference type="PROSITE" id="PS50011">
    <property type="entry name" value="PROTEIN_KINASE_DOM"/>
    <property type="match status" value="1"/>
</dbReference>
<dbReference type="InterPro" id="IPR011992">
    <property type="entry name" value="EF-hand-dom_pair"/>
</dbReference>
<accession>K8FER5</accession>
<dbReference type="KEGG" id="bpg:Bathy09g03620"/>
<dbReference type="CDD" id="cd05117">
    <property type="entry name" value="STKc_CAMK"/>
    <property type="match status" value="1"/>
</dbReference>
<evidence type="ECO:0000256" key="5">
    <source>
        <dbReference type="ARBA" id="ARBA00022777"/>
    </source>
</evidence>
<dbReference type="GO" id="GO:0004674">
    <property type="term" value="F:protein serine/threonine kinase activity"/>
    <property type="evidence" value="ECO:0007669"/>
    <property type="project" value="UniProtKB-KW"/>
</dbReference>
<feature type="domain" description="Protein kinase" evidence="10">
    <location>
        <begin position="43"/>
        <end position="301"/>
    </location>
</feature>
<keyword evidence="5" id="KW-0418">Kinase</keyword>
<proteinExistence type="predicted"/>
<evidence type="ECO:0000259" key="10">
    <source>
        <dbReference type="PROSITE" id="PS50011"/>
    </source>
</evidence>
<dbReference type="RefSeq" id="XP_007510931.1">
    <property type="nucleotide sequence ID" value="XM_007510869.1"/>
</dbReference>
<organism evidence="12 13">
    <name type="scientific">Bathycoccus prasinos</name>
    <dbReference type="NCBI Taxonomy" id="41875"/>
    <lineage>
        <taxon>Eukaryota</taxon>
        <taxon>Viridiplantae</taxon>
        <taxon>Chlorophyta</taxon>
        <taxon>Mamiellophyceae</taxon>
        <taxon>Mamiellales</taxon>
        <taxon>Bathycoccaceae</taxon>
        <taxon>Bathycoccus</taxon>
    </lineage>
</organism>
<protein>
    <recommendedName>
        <fullName evidence="14">Calcium-dependent protein kinase</fullName>
    </recommendedName>
</protein>
<feature type="domain" description="EF-hand" evidence="11">
    <location>
        <begin position="342"/>
        <end position="377"/>
    </location>
</feature>
<evidence type="ECO:0008006" key="14">
    <source>
        <dbReference type="Google" id="ProtNLM"/>
    </source>
</evidence>
<feature type="domain" description="EF-hand" evidence="11">
    <location>
        <begin position="378"/>
        <end position="413"/>
    </location>
</feature>
<dbReference type="eggNOG" id="KOG0032">
    <property type="taxonomic scope" value="Eukaryota"/>
</dbReference>
<evidence type="ECO:0000256" key="9">
    <source>
        <dbReference type="SAM" id="MobiDB-lite"/>
    </source>
</evidence>
<evidence type="ECO:0000256" key="4">
    <source>
        <dbReference type="ARBA" id="ARBA00022741"/>
    </source>
</evidence>
<dbReference type="PROSITE" id="PS00018">
    <property type="entry name" value="EF_HAND_1"/>
    <property type="match status" value="4"/>
</dbReference>
<evidence type="ECO:0000313" key="13">
    <source>
        <dbReference type="Proteomes" id="UP000198341"/>
    </source>
</evidence>
<dbReference type="FunFam" id="1.10.238.10:FF:000527">
    <property type="entry name" value="Calmodulin-3"/>
    <property type="match status" value="1"/>
</dbReference>
<dbReference type="InterPro" id="IPR008271">
    <property type="entry name" value="Ser/Thr_kinase_AS"/>
</dbReference>
<feature type="domain" description="EF-hand" evidence="11">
    <location>
        <begin position="414"/>
        <end position="449"/>
    </location>
</feature>
<dbReference type="SUPFAM" id="SSF56112">
    <property type="entry name" value="Protein kinase-like (PK-like)"/>
    <property type="match status" value="1"/>
</dbReference>
<dbReference type="PROSITE" id="PS00108">
    <property type="entry name" value="PROTEIN_KINASE_ST"/>
    <property type="match status" value="1"/>
</dbReference>
<keyword evidence="1" id="KW-0723">Serine/threonine-protein kinase</keyword>
<reference evidence="12 13" key="1">
    <citation type="submission" date="2011-10" db="EMBL/GenBank/DDBJ databases">
        <authorList>
            <person name="Genoscope - CEA"/>
        </authorList>
    </citation>
    <scope>NUCLEOTIDE SEQUENCE [LARGE SCALE GENOMIC DNA]</scope>
    <source>
        <strain evidence="12 13">RCC 1105</strain>
    </source>
</reference>
<keyword evidence="4 8" id="KW-0547">Nucleotide-binding</keyword>
<evidence type="ECO:0000256" key="1">
    <source>
        <dbReference type="ARBA" id="ARBA00022527"/>
    </source>
</evidence>
<dbReference type="CDD" id="cd00051">
    <property type="entry name" value="EFh"/>
    <property type="match status" value="1"/>
</dbReference>